<dbReference type="KEGG" id="bvs:BARVI_09360"/>
<dbReference type="eggNOG" id="COG3275">
    <property type="taxonomic scope" value="Bacteria"/>
</dbReference>
<dbReference type="InterPro" id="IPR010559">
    <property type="entry name" value="Sig_transdc_His_kin_internal"/>
</dbReference>
<gene>
    <name evidence="3" type="ORF">BARVI_09360</name>
</gene>
<accession>W0EXG8</accession>
<reference evidence="3 4" key="1">
    <citation type="submission" date="2013-12" db="EMBL/GenBank/DDBJ databases">
        <authorList>
            <consortium name="DOE Joint Genome Institute"/>
            <person name="Eisen J."/>
            <person name="Huntemann M."/>
            <person name="Han J."/>
            <person name="Chen A."/>
            <person name="Kyrpides N."/>
            <person name="Mavromatis K."/>
            <person name="Markowitz V."/>
            <person name="Palaniappan K."/>
            <person name="Ivanova N."/>
            <person name="Schaumberg A."/>
            <person name="Pati A."/>
            <person name="Liolios K."/>
            <person name="Nordberg H.P."/>
            <person name="Cantor M.N."/>
            <person name="Hua S.X."/>
            <person name="Woyke T."/>
        </authorList>
    </citation>
    <scope>NUCLEOTIDE SEQUENCE [LARGE SCALE GENOMIC DNA]</scope>
    <source>
        <strain evidence="4">DSM 18177</strain>
    </source>
</reference>
<keyword evidence="1" id="KW-1133">Transmembrane helix</keyword>
<evidence type="ECO:0000259" key="2">
    <source>
        <dbReference type="Pfam" id="PF06580"/>
    </source>
</evidence>
<proteinExistence type="predicted"/>
<dbReference type="PANTHER" id="PTHR34220">
    <property type="entry name" value="SENSOR HISTIDINE KINASE YPDA"/>
    <property type="match status" value="1"/>
</dbReference>
<dbReference type="HOGENOM" id="CLU_397758_0_0_10"/>
<evidence type="ECO:0000313" key="3">
    <source>
        <dbReference type="EMBL" id="AHF13894.1"/>
    </source>
</evidence>
<dbReference type="PANTHER" id="PTHR34220:SF7">
    <property type="entry name" value="SENSOR HISTIDINE KINASE YPDA"/>
    <property type="match status" value="1"/>
</dbReference>
<dbReference type="InterPro" id="IPR036890">
    <property type="entry name" value="HATPase_C_sf"/>
</dbReference>
<name>W0EXG8_9BACT</name>
<keyword evidence="1" id="KW-0812">Transmembrane</keyword>
<organism evidence="3 4">
    <name type="scientific">Barnesiella viscericola DSM 18177</name>
    <dbReference type="NCBI Taxonomy" id="880074"/>
    <lineage>
        <taxon>Bacteria</taxon>
        <taxon>Pseudomonadati</taxon>
        <taxon>Bacteroidota</taxon>
        <taxon>Bacteroidia</taxon>
        <taxon>Bacteroidales</taxon>
        <taxon>Barnesiellaceae</taxon>
        <taxon>Barnesiella</taxon>
    </lineage>
</organism>
<keyword evidence="4" id="KW-1185">Reference proteome</keyword>
<dbReference type="STRING" id="880074.BARVI_09360"/>
<dbReference type="InterPro" id="IPR050640">
    <property type="entry name" value="Bact_2-comp_sensor_kinase"/>
</dbReference>
<dbReference type="InterPro" id="IPR011990">
    <property type="entry name" value="TPR-like_helical_dom_sf"/>
</dbReference>
<dbReference type="SUPFAM" id="SSF55874">
    <property type="entry name" value="ATPase domain of HSP90 chaperone/DNA topoisomerase II/histidine kinase"/>
    <property type="match status" value="1"/>
</dbReference>
<dbReference type="eggNOG" id="COG0457">
    <property type="taxonomic scope" value="Bacteria"/>
</dbReference>
<sequence length="664" mass="76506">MVALLLWLVLIGSGCTSRKSEATSIDAINQEIADSFRTHNLDFVKQAISQGKREARDSDAYYNFVVQDIIRYFYTAQLDSVLLSADSVIHYLSGKPYSKLRNDLMIKCMQAKGLYYTQYAFHADSMLFYQKEACRYAERGGDENDRLLSYANLADAYKFGGDLSMSAMTYRQAIALADSIQADTASYIPLYSGLAATYTTLRDFGQSKIWWDKCDRLWNLMTVYDRFNYLNSRGNDYFYQKDYRRALETFLRLDTFLLAYPDMEWEIHFCKANLSDIYLKLHQPEQARPLIAENLAYFGASGYNEMVMSHLHTQQMELALQDGDFGQAEALAARYPYRDDMRSEQGLLRLDFLRRFAGAKHDWKKAFEYEKAYTSLSDSLRSERVRMKIAETRMRYERDATILNQNLVISDKEAELMRIYALLAGVTAIVLVLILFNVYRRKRVKQREEQMLRRIVTMKMENARNRITPHFIYNALNHELLARQEGRPSSLGVLVDMLRQGQSLASVFCTTLREELNFIDLYVAVEGESLGEKFEYRVSVAEGIDLNAVRLPSMMVQIFVENAIKHGLKKKPLDAEKRLTVQVNHRDGAIYIEVLNNGPLPVVQRGGDKSQVGLRVVAQIIQLLNARNKQPMRFELGGYRTPEGEEGCRALLVIPDVYNFDIND</sequence>
<dbReference type="Proteomes" id="UP000018901">
    <property type="component" value="Chromosome"/>
</dbReference>
<dbReference type="Gene3D" id="3.30.565.10">
    <property type="entry name" value="Histidine kinase-like ATPase, C-terminal domain"/>
    <property type="match status" value="1"/>
</dbReference>
<protein>
    <recommendedName>
        <fullName evidence="2">Signal transduction histidine kinase internal region domain-containing protein</fullName>
    </recommendedName>
</protein>
<evidence type="ECO:0000313" key="4">
    <source>
        <dbReference type="Proteomes" id="UP000018901"/>
    </source>
</evidence>
<dbReference type="Gene3D" id="1.25.40.10">
    <property type="entry name" value="Tetratricopeptide repeat domain"/>
    <property type="match status" value="1"/>
</dbReference>
<evidence type="ECO:0000256" key="1">
    <source>
        <dbReference type="SAM" id="Phobius"/>
    </source>
</evidence>
<dbReference type="GO" id="GO:0016020">
    <property type="term" value="C:membrane"/>
    <property type="evidence" value="ECO:0007669"/>
    <property type="project" value="InterPro"/>
</dbReference>
<dbReference type="SUPFAM" id="SSF48452">
    <property type="entry name" value="TPR-like"/>
    <property type="match status" value="1"/>
</dbReference>
<keyword evidence="1" id="KW-0472">Membrane</keyword>
<feature type="transmembrane region" description="Helical" evidence="1">
    <location>
        <begin position="419"/>
        <end position="439"/>
    </location>
</feature>
<dbReference type="AlphaFoldDB" id="W0EXG8"/>
<dbReference type="Pfam" id="PF06580">
    <property type="entry name" value="His_kinase"/>
    <property type="match status" value="1"/>
</dbReference>
<dbReference type="GO" id="GO:0000155">
    <property type="term" value="F:phosphorelay sensor kinase activity"/>
    <property type="evidence" value="ECO:0007669"/>
    <property type="project" value="InterPro"/>
</dbReference>
<dbReference type="EMBL" id="CP007034">
    <property type="protein sequence ID" value="AHF13894.1"/>
    <property type="molecule type" value="Genomic_DNA"/>
</dbReference>
<feature type="domain" description="Signal transduction histidine kinase internal region" evidence="2">
    <location>
        <begin position="459"/>
        <end position="533"/>
    </location>
</feature>